<dbReference type="GO" id="GO:0050567">
    <property type="term" value="F:glutaminyl-tRNA synthase (glutamine-hydrolyzing) activity"/>
    <property type="evidence" value="ECO:0007669"/>
    <property type="project" value="UniProtKB-EC"/>
</dbReference>
<dbReference type="SUPFAM" id="SSF141300">
    <property type="entry name" value="GatD N-terminal domain-like"/>
    <property type="match status" value="1"/>
</dbReference>
<dbReference type="PRINTS" id="PR00139">
    <property type="entry name" value="ASNGLNASE"/>
</dbReference>
<evidence type="ECO:0000313" key="4">
    <source>
        <dbReference type="EMBL" id="AIF25378.1"/>
    </source>
</evidence>
<feature type="domain" description="L-asparaginase N-terminal" evidence="2">
    <location>
        <begin position="83"/>
        <end position="275"/>
    </location>
</feature>
<dbReference type="InterPro" id="IPR027473">
    <property type="entry name" value="L-asparaginase_C"/>
</dbReference>
<dbReference type="SFLD" id="SFLDS00057">
    <property type="entry name" value="Glutaminase/Asparaginase"/>
    <property type="match status" value="1"/>
</dbReference>
<dbReference type="InterPro" id="IPR006034">
    <property type="entry name" value="Asparaginase/glutaminase-like"/>
</dbReference>
<keyword evidence="4" id="KW-0436">Ligase</keyword>
<dbReference type="Gene3D" id="2.30.30.520">
    <property type="match status" value="1"/>
</dbReference>
<gene>
    <name evidence="4" type="primary">gatD</name>
</gene>
<dbReference type="SUPFAM" id="SSF53774">
    <property type="entry name" value="Glutaminase/Asparaginase"/>
    <property type="match status" value="1"/>
</dbReference>
<dbReference type="EMBL" id="KF901288">
    <property type="protein sequence ID" value="AIF25378.1"/>
    <property type="molecule type" value="Genomic_DNA"/>
</dbReference>
<name>A0A075IGG9_9EURY</name>
<dbReference type="InterPro" id="IPR036152">
    <property type="entry name" value="Asp/glu_Ase-like_sf"/>
</dbReference>
<evidence type="ECO:0000256" key="1">
    <source>
        <dbReference type="PROSITE-ProRule" id="PRU10100"/>
    </source>
</evidence>
<dbReference type="AlphaFoldDB" id="A0A075IGG9"/>
<dbReference type="PROSITE" id="PS51732">
    <property type="entry name" value="ASN_GLN_ASE_3"/>
    <property type="match status" value="1"/>
</dbReference>
<protein>
    <submittedName>
        <fullName evidence="4">Glutamyl-tRNA(Gln) amidotransferase subunit D (GatD)</fullName>
        <ecNumber evidence="4">6.3.5.7</ecNumber>
    </submittedName>
</protein>
<dbReference type="NCBIfam" id="NF003217">
    <property type="entry name" value="PRK04183.1"/>
    <property type="match status" value="1"/>
</dbReference>
<dbReference type="PROSITE" id="PS00917">
    <property type="entry name" value="ASN_GLN_ASE_2"/>
    <property type="match status" value="1"/>
</dbReference>
<accession>A0A075IGG9</accession>
<dbReference type="EC" id="6.3.5.7" evidence="4"/>
<feature type="domain" description="Asparaginase/glutaminase C-terminal" evidence="3">
    <location>
        <begin position="317"/>
        <end position="428"/>
    </location>
</feature>
<dbReference type="PIRSF" id="PIRSF500176">
    <property type="entry name" value="L_ASNase"/>
    <property type="match status" value="1"/>
</dbReference>
<proteinExistence type="predicted"/>
<dbReference type="SMART" id="SM00870">
    <property type="entry name" value="Asparaginase"/>
    <property type="match status" value="1"/>
</dbReference>
<dbReference type="Gene3D" id="3.40.50.40">
    <property type="match status" value="1"/>
</dbReference>
<dbReference type="PANTHER" id="PTHR11707:SF28">
    <property type="entry name" value="60 KDA LYSOPHOSPHOLIPASE"/>
    <property type="match status" value="1"/>
</dbReference>
<dbReference type="GO" id="GO:0016740">
    <property type="term" value="F:transferase activity"/>
    <property type="evidence" value="ECO:0007669"/>
    <property type="project" value="UniProtKB-KW"/>
</dbReference>
<keyword evidence="4" id="KW-0808">Transferase</keyword>
<dbReference type="InterPro" id="IPR040919">
    <property type="entry name" value="Asparaginase_C"/>
</dbReference>
<reference evidence="4" key="1">
    <citation type="journal article" date="2014" name="Genome Biol. Evol.">
        <title>Pangenome evidence for extensive interdomain horizontal transfer affecting lineage core and shell genes in uncultured planktonic thaumarchaeota and euryarchaeota.</title>
        <authorList>
            <person name="Deschamps P."/>
            <person name="Zivanovic Y."/>
            <person name="Moreira D."/>
            <person name="Rodriguez-Valera F."/>
            <person name="Lopez-Garcia P."/>
        </authorList>
    </citation>
    <scope>NUCLEOTIDE SEQUENCE</scope>
</reference>
<dbReference type="Pfam" id="PF17763">
    <property type="entry name" value="Asparaginase_C"/>
    <property type="match status" value="1"/>
</dbReference>
<dbReference type="InterPro" id="IPR027475">
    <property type="entry name" value="Asparaginase/glutaminase_AS2"/>
</dbReference>
<dbReference type="PIRSF" id="PIRSF001220">
    <property type="entry name" value="L-ASNase_gatD"/>
    <property type="match status" value="1"/>
</dbReference>
<feature type="active site" evidence="1">
    <location>
        <position position="167"/>
    </location>
</feature>
<dbReference type="InterPro" id="IPR027474">
    <property type="entry name" value="L-asparaginase_N"/>
</dbReference>
<dbReference type="Gene3D" id="3.40.50.1170">
    <property type="entry name" value="L-asparaginase, N-terminal domain"/>
    <property type="match status" value="1"/>
</dbReference>
<dbReference type="Pfam" id="PF00710">
    <property type="entry name" value="Asparaginase"/>
    <property type="match status" value="1"/>
</dbReference>
<dbReference type="InterPro" id="IPR037152">
    <property type="entry name" value="L-asparaginase_N_sf"/>
</dbReference>
<dbReference type="InterPro" id="IPR037222">
    <property type="entry name" value="GatD_N_sf"/>
</dbReference>
<evidence type="ECO:0000259" key="2">
    <source>
        <dbReference type="Pfam" id="PF00710"/>
    </source>
</evidence>
<sequence>MVDWPEPGTPVKVVIKTWSGMVEHEGLALPPSGSKLVTLKLVNGYNVSYPESYLESIEVLDEVQMAEDDTPPPAPQDETLPLVHLLHTGGTIASKVDYATGAVTARFEPHELLDAVPELRSVARIRAVKLGNMWSDDIRPRHWNRMLKATEEAFAEGAVGVVITHGTDTLHLSAAALGYGWAGAGGRPPGRIVITGSQRSPDRGSSDAAENLIAAVHWAAHGPAPTGYRDASVVILHAASSDGSCAVLPGVACRKYHSSRRDAFKPINQDALAFVLNDGGGPVIEMAEHEPADARVEAISPMLFDENIKIAQFIADAHLQPELVKAGIEGGFDALLFHGTGLGHLPISDPQDDSVENTVLRLMLEDHCANDGVVVVVAQTIEGPINMNVYAKGREQQAMGIIGHGSLCPPTSALVKLHHLLSRGEGRDGVAAGWVEDLCGENPDDARE</sequence>
<evidence type="ECO:0000259" key="3">
    <source>
        <dbReference type="Pfam" id="PF17763"/>
    </source>
</evidence>
<dbReference type="PANTHER" id="PTHR11707">
    <property type="entry name" value="L-ASPARAGINASE"/>
    <property type="match status" value="1"/>
</dbReference>
<organism evidence="4">
    <name type="scientific">uncultured marine group II/III euryarchaeote SAT1000_50_G04</name>
    <dbReference type="NCBI Taxonomy" id="1456586"/>
    <lineage>
        <taxon>Archaea</taxon>
        <taxon>Methanobacteriati</taxon>
        <taxon>Methanobacteriota</taxon>
        <taxon>environmental samples</taxon>
    </lineage>
</organism>
<dbReference type="GO" id="GO:0004067">
    <property type="term" value="F:asparaginase activity"/>
    <property type="evidence" value="ECO:0007669"/>
    <property type="project" value="UniProtKB-UniRule"/>
</dbReference>